<evidence type="ECO:0000259" key="6">
    <source>
        <dbReference type="PROSITE" id="PS50801"/>
    </source>
</evidence>
<dbReference type="RefSeq" id="WP_379752887.1">
    <property type="nucleotide sequence ID" value="NZ_JBHRSQ010000004.1"/>
</dbReference>
<evidence type="ECO:0000256" key="3">
    <source>
        <dbReference type="ARBA" id="ARBA00022989"/>
    </source>
</evidence>
<keyword evidence="8" id="KW-1185">Reference proteome</keyword>
<keyword evidence="4 5" id="KW-0472">Membrane</keyword>
<dbReference type="InterPro" id="IPR011547">
    <property type="entry name" value="SLC26A/SulP_dom"/>
</dbReference>
<dbReference type="Pfam" id="PF01740">
    <property type="entry name" value="STAS"/>
    <property type="match status" value="1"/>
</dbReference>
<dbReference type="CDD" id="cd07042">
    <property type="entry name" value="STAS_SulP_like_sulfate_transporter"/>
    <property type="match status" value="1"/>
</dbReference>
<dbReference type="EMBL" id="JBHRSQ010000004">
    <property type="protein sequence ID" value="MFC2990467.1"/>
    <property type="molecule type" value="Genomic_DNA"/>
</dbReference>
<proteinExistence type="predicted"/>
<dbReference type="Gene3D" id="3.30.750.24">
    <property type="entry name" value="STAS domain"/>
    <property type="match status" value="1"/>
</dbReference>
<protein>
    <submittedName>
        <fullName evidence="7">SulP family inorganic anion transporter</fullName>
    </submittedName>
</protein>
<dbReference type="InterPro" id="IPR002645">
    <property type="entry name" value="STAS_dom"/>
</dbReference>
<dbReference type="PANTHER" id="PTHR43310">
    <property type="entry name" value="SULFATE TRANSPORTER YBAR-RELATED"/>
    <property type="match status" value="1"/>
</dbReference>
<dbReference type="PROSITE" id="PS50801">
    <property type="entry name" value="STAS"/>
    <property type="match status" value="1"/>
</dbReference>
<feature type="transmembrane region" description="Helical" evidence="5">
    <location>
        <begin position="352"/>
        <end position="380"/>
    </location>
</feature>
<comment type="subcellular location">
    <subcellularLocation>
        <location evidence="1">Membrane</location>
        <topology evidence="1">Multi-pass membrane protein</topology>
    </subcellularLocation>
</comment>
<feature type="domain" description="STAS" evidence="6">
    <location>
        <begin position="392"/>
        <end position="496"/>
    </location>
</feature>
<feature type="transmembrane region" description="Helical" evidence="5">
    <location>
        <begin position="114"/>
        <end position="134"/>
    </location>
</feature>
<feature type="transmembrane region" description="Helical" evidence="5">
    <location>
        <begin position="88"/>
        <end position="108"/>
    </location>
</feature>
<dbReference type="PANTHER" id="PTHR43310:SF1">
    <property type="entry name" value="SULFATE TRANSPORTER YBAR-RELATED"/>
    <property type="match status" value="1"/>
</dbReference>
<dbReference type="InterPro" id="IPR052706">
    <property type="entry name" value="Membrane-Transporter-like"/>
</dbReference>
<feature type="transmembrane region" description="Helical" evidence="5">
    <location>
        <begin position="170"/>
        <end position="187"/>
    </location>
</feature>
<accession>A0ABV7AZ72</accession>
<evidence type="ECO:0000256" key="2">
    <source>
        <dbReference type="ARBA" id="ARBA00022692"/>
    </source>
</evidence>
<sequence length="496" mass="53185">MYEKMKLSWFSNLKGDTLAGIVVALALIPEAIAFSIIAGVDPKVGLYASFAICVIIAFTGGRSGMISGATGAMALLMVTLVRDHGLEYLLAATLLTGVLQILAGYLRLAELMRFVSRSVVTGFVNALAILIFMAQLPELTGVTWHVYAMTAAGLGIIYGFPLLPKIGKSIPSPLVCIVVLTSVYLLTGMEIRSVGDMGELPDSLPIFLWPDVPLNLETLKIILPTALMLTVVGLLESMMTATIIDDLTDTKSDKNRECKGQGIANIGSGLIGGMAGCAMIGQSVINIKSGGRRRMSSLIAGVVLLLMVVFLADWVSQIPMAALVAVMIMVSIGTFSWSSIKDLKKHPMSTNMVMVATVVVTVGTHNLAIGVFVGVLLAAMNFANKVGNILYIGSEEAEEGNARIYKVVGQVFFASSERFSNAFDFKETVEKVTIDLSRAHFWDITAVQALDRIVIKFRREGTEVDMIGLNEASATIVDRFAVHDDPEAVEKLMGGH</sequence>
<dbReference type="InterPro" id="IPR036513">
    <property type="entry name" value="STAS_dom_sf"/>
</dbReference>
<feature type="transmembrane region" description="Helical" evidence="5">
    <location>
        <begin position="321"/>
        <end position="340"/>
    </location>
</feature>
<dbReference type="SUPFAM" id="SSF52091">
    <property type="entry name" value="SpoIIaa-like"/>
    <property type="match status" value="1"/>
</dbReference>
<evidence type="ECO:0000313" key="8">
    <source>
        <dbReference type="Proteomes" id="UP001595386"/>
    </source>
</evidence>
<evidence type="ECO:0000313" key="7">
    <source>
        <dbReference type="EMBL" id="MFC2990467.1"/>
    </source>
</evidence>
<comment type="caution">
    <text evidence="7">The sequence shown here is derived from an EMBL/GenBank/DDBJ whole genome shotgun (WGS) entry which is preliminary data.</text>
</comment>
<keyword evidence="2 5" id="KW-0812">Transmembrane</keyword>
<dbReference type="Proteomes" id="UP001595386">
    <property type="component" value="Unassembled WGS sequence"/>
</dbReference>
<feature type="transmembrane region" description="Helical" evidence="5">
    <location>
        <begin position="264"/>
        <end position="285"/>
    </location>
</feature>
<evidence type="ECO:0000256" key="4">
    <source>
        <dbReference type="ARBA" id="ARBA00023136"/>
    </source>
</evidence>
<feature type="transmembrane region" description="Helical" evidence="5">
    <location>
        <begin position="146"/>
        <end position="164"/>
    </location>
</feature>
<evidence type="ECO:0000256" key="5">
    <source>
        <dbReference type="SAM" id="Phobius"/>
    </source>
</evidence>
<feature type="transmembrane region" description="Helical" evidence="5">
    <location>
        <begin position="297"/>
        <end position="315"/>
    </location>
</feature>
<name>A0ABV7AZ72_9GAMM</name>
<keyword evidence="3 5" id="KW-1133">Transmembrane helix</keyword>
<feature type="transmembrane region" description="Helical" evidence="5">
    <location>
        <begin position="49"/>
        <end position="76"/>
    </location>
</feature>
<dbReference type="Pfam" id="PF00916">
    <property type="entry name" value="Sulfate_transp"/>
    <property type="match status" value="2"/>
</dbReference>
<evidence type="ECO:0000256" key="1">
    <source>
        <dbReference type="ARBA" id="ARBA00004141"/>
    </source>
</evidence>
<feature type="transmembrane region" description="Helical" evidence="5">
    <location>
        <begin position="221"/>
        <end position="244"/>
    </location>
</feature>
<gene>
    <name evidence="7" type="ORF">ACFODV_00290</name>
</gene>
<reference evidence="8" key="1">
    <citation type="journal article" date="2019" name="Int. J. Syst. Evol. Microbiol.">
        <title>The Global Catalogue of Microorganisms (GCM) 10K type strain sequencing project: providing services to taxonomists for standard genome sequencing and annotation.</title>
        <authorList>
            <consortium name="The Broad Institute Genomics Platform"/>
            <consortium name="The Broad Institute Genome Sequencing Center for Infectious Disease"/>
            <person name="Wu L."/>
            <person name="Ma J."/>
        </authorList>
    </citation>
    <scope>NUCLEOTIDE SEQUENCE [LARGE SCALE GENOMIC DNA]</scope>
    <source>
        <strain evidence="8">KCTC 52660</strain>
    </source>
</reference>
<organism evidence="7 8">
    <name type="scientific">Halomonas tibetensis</name>
    <dbReference type="NCBI Taxonomy" id="2259590"/>
    <lineage>
        <taxon>Bacteria</taxon>
        <taxon>Pseudomonadati</taxon>
        <taxon>Pseudomonadota</taxon>
        <taxon>Gammaproteobacteria</taxon>
        <taxon>Oceanospirillales</taxon>
        <taxon>Halomonadaceae</taxon>
        <taxon>Halomonas</taxon>
    </lineage>
</organism>